<dbReference type="AlphaFoldDB" id="A0AAD8JLB7"/>
<comment type="caution">
    <text evidence="2">The sequence shown here is derived from an EMBL/GenBank/DDBJ whole genome shotgun (WGS) entry which is preliminary data.</text>
</comment>
<protein>
    <submittedName>
        <fullName evidence="2">Uncharacterized protein</fullName>
    </submittedName>
</protein>
<reference evidence="2" key="1">
    <citation type="journal article" date="2023" name="bioRxiv">
        <title>Improved chromosome-level genome assembly for marigold (Tagetes erecta).</title>
        <authorList>
            <person name="Jiang F."/>
            <person name="Yuan L."/>
            <person name="Wang S."/>
            <person name="Wang H."/>
            <person name="Xu D."/>
            <person name="Wang A."/>
            <person name="Fan W."/>
        </authorList>
    </citation>
    <scope>NUCLEOTIDE SEQUENCE</scope>
    <source>
        <strain evidence="2">WSJ</strain>
        <tissue evidence="2">Leaf</tissue>
    </source>
</reference>
<name>A0AAD8JLB7_TARER</name>
<dbReference type="EMBL" id="JAUHHV010000012">
    <property type="protein sequence ID" value="KAK1406524.1"/>
    <property type="molecule type" value="Genomic_DNA"/>
</dbReference>
<proteinExistence type="predicted"/>
<sequence length="607" mass="68827">MCGKHLKEDVDLCPDVSKGSARIQLDYNSVTKLNPKELGNKEHFYRHLACTKFDMDPKPPPPPKFELRSNVLAYLNDKDPKSVGFRDAISWLKSSPIFFAITHDPVMDQQHIRDFWNSETYDLNKKPGEISATIMGSGLFIEMGFEGTDFMARREIKKSFLSKEWRKHSGLEEGQVATASEAQIKKHKKYVKEKAVPFEEELDEIEAEIAKSKGKKKRKAADRSPSCTESDTEIREKNAKGKQPEVSERLPETFRRKPEKNGAAGLDEDAIRSLNTSLANELGIGEDKADEYGGTQEASKDFRGFSRACGSGPAKETEVTDDFCFDVETDLGGDKVIVEEAKTDELKLVDEEVEEQLVDYDSEPEYYEIEEKEMFGVEKVYDKEERGGINNISNRKHFKTFPKWDLRRLVVLPLINADLCDRAKLLGEEIQAGLKDNFKTFGYNNLERRRSKKYLDWTTGKGKIVLKLKPIKTVQRLRVPDPSPSRLQEFEKWFYVNQTEEAAVRIKAGDELRLFDPMEVFGFSDDDLKILCENPIKSEAGAETKKEAALFERVANKARGIRSKVKQLAESVQKQTELQAEFHELTELLGAAKAGADSEDPAGEVPP</sequence>
<dbReference type="Proteomes" id="UP001229421">
    <property type="component" value="Unassembled WGS sequence"/>
</dbReference>
<accession>A0AAD8JLB7</accession>
<gene>
    <name evidence="2" type="ORF">QVD17_41922</name>
</gene>
<evidence type="ECO:0000256" key="1">
    <source>
        <dbReference type="SAM" id="MobiDB-lite"/>
    </source>
</evidence>
<evidence type="ECO:0000313" key="3">
    <source>
        <dbReference type="Proteomes" id="UP001229421"/>
    </source>
</evidence>
<evidence type="ECO:0000313" key="2">
    <source>
        <dbReference type="EMBL" id="KAK1406524.1"/>
    </source>
</evidence>
<keyword evidence="3" id="KW-1185">Reference proteome</keyword>
<organism evidence="2 3">
    <name type="scientific">Tagetes erecta</name>
    <name type="common">African marigold</name>
    <dbReference type="NCBI Taxonomy" id="13708"/>
    <lineage>
        <taxon>Eukaryota</taxon>
        <taxon>Viridiplantae</taxon>
        <taxon>Streptophyta</taxon>
        <taxon>Embryophyta</taxon>
        <taxon>Tracheophyta</taxon>
        <taxon>Spermatophyta</taxon>
        <taxon>Magnoliopsida</taxon>
        <taxon>eudicotyledons</taxon>
        <taxon>Gunneridae</taxon>
        <taxon>Pentapetalae</taxon>
        <taxon>asterids</taxon>
        <taxon>campanulids</taxon>
        <taxon>Asterales</taxon>
        <taxon>Asteraceae</taxon>
        <taxon>Asteroideae</taxon>
        <taxon>Heliantheae alliance</taxon>
        <taxon>Tageteae</taxon>
        <taxon>Tagetes</taxon>
    </lineage>
</organism>
<feature type="region of interest" description="Disordered" evidence="1">
    <location>
        <begin position="210"/>
        <end position="268"/>
    </location>
</feature>
<feature type="compositionally biased region" description="Basic and acidic residues" evidence="1">
    <location>
        <begin position="232"/>
        <end position="260"/>
    </location>
</feature>